<accession>A0ABR8WWJ1</accession>
<sequence length="293" mass="32672">MNYGQGAVLKGIDLTLHTGEVLALLGPNGAGKTTTVEILEGFRKRSGGEVRVLGTDPDHGDEAWKARLGIVLQSWRDHRKWRVRELLAHIGRYYQVYSTTERPRPYDADELLEQVGLEEQAMRPVAKLSGGQRRRLDVAIGLVGNPEVLFLDEPTVGFDPEARSDFHALISRLTEERKTSILLTTHDLREAETLSHRIAILMNGRISAEGSAQELAARYSGSVAVSYFIRDDEYHQRLAHDEVTDYLCSLLERAGPMISGLRVEPSSLEDTYLCMVREEKSADATAELSSLEV</sequence>
<dbReference type="InterPro" id="IPR050763">
    <property type="entry name" value="ABC_transporter_ATP-binding"/>
</dbReference>
<protein>
    <submittedName>
        <fullName evidence="7">ABC transporter ATP-binding protein</fullName>
    </submittedName>
</protein>
<dbReference type="GO" id="GO:0005524">
    <property type="term" value="F:ATP binding"/>
    <property type="evidence" value="ECO:0007669"/>
    <property type="project" value="UniProtKB-KW"/>
</dbReference>
<evidence type="ECO:0000259" key="6">
    <source>
        <dbReference type="PROSITE" id="PS50893"/>
    </source>
</evidence>
<keyword evidence="5" id="KW-0046">Antibiotic resistance</keyword>
<feature type="domain" description="ABC transporter" evidence="6">
    <location>
        <begin position="1"/>
        <end position="228"/>
    </location>
</feature>
<gene>
    <name evidence="7" type="ORF">H9634_11325</name>
</gene>
<dbReference type="InterPro" id="IPR003593">
    <property type="entry name" value="AAA+_ATPase"/>
</dbReference>
<reference evidence="7 8" key="1">
    <citation type="submission" date="2020-08" db="EMBL/GenBank/DDBJ databases">
        <title>A Genomic Blueprint of the Chicken Gut Microbiome.</title>
        <authorList>
            <person name="Gilroy R."/>
            <person name="Ravi A."/>
            <person name="Getino M."/>
            <person name="Pursley I."/>
            <person name="Horton D.L."/>
            <person name="Alikhan N.-F."/>
            <person name="Baker D."/>
            <person name="Gharbi K."/>
            <person name="Hall N."/>
            <person name="Watson M."/>
            <person name="Adriaenssens E.M."/>
            <person name="Foster-Nyarko E."/>
            <person name="Jarju S."/>
            <person name="Secka A."/>
            <person name="Antonio M."/>
            <person name="Oren A."/>
            <person name="Chaudhuri R."/>
            <person name="La Ragione R.M."/>
            <person name="Hildebrand F."/>
            <person name="Pallen M.J."/>
        </authorList>
    </citation>
    <scope>NUCLEOTIDE SEQUENCE [LARGE SCALE GENOMIC DNA]</scope>
    <source>
        <strain evidence="7 8">Re57</strain>
    </source>
</reference>
<dbReference type="EMBL" id="JACSPY010000012">
    <property type="protein sequence ID" value="MBD8021369.1"/>
    <property type="molecule type" value="Genomic_DNA"/>
</dbReference>
<evidence type="ECO:0000256" key="3">
    <source>
        <dbReference type="ARBA" id="ARBA00022741"/>
    </source>
</evidence>
<evidence type="ECO:0000256" key="1">
    <source>
        <dbReference type="ARBA" id="ARBA00004202"/>
    </source>
</evidence>
<dbReference type="Gene3D" id="3.40.50.300">
    <property type="entry name" value="P-loop containing nucleotide triphosphate hydrolases"/>
    <property type="match status" value="1"/>
</dbReference>
<evidence type="ECO:0000256" key="4">
    <source>
        <dbReference type="ARBA" id="ARBA00022840"/>
    </source>
</evidence>
<keyword evidence="2" id="KW-0813">Transport</keyword>
<organism evidence="7 8">
    <name type="scientific">Brevibacterium gallinarum</name>
    <dbReference type="NCBI Taxonomy" id="2762220"/>
    <lineage>
        <taxon>Bacteria</taxon>
        <taxon>Bacillati</taxon>
        <taxon>Actinomycetota</taxon>
        <taxon>Actinomycetes</taxon>
        <taxon>Micrococcales</taxon>
        <taxon>Brevibacteriaceae</taxon>
        <taxon>Brevibacterium</taxon>
    </lineage>
</organism>
<evidence type="ECO:0000256" key="2">
    <source>
        <dbReference type="ARBA" id="ARBA00022448"/>
    </source>
</evidence>
<dbReference type="SUPFAM" id="SSF52540">
    <property type="entry name" value="P-loop containing nucleoside triphosphate hydrolases"/>
    <property type="match status" value="1"/>
</dbReference>
<dbReference type="PANTHER" id="PTHR42711">
    <property type="entry name" value="ABC TRANSPORTER ATP-BINDING PROTEIN"/>
    <property type="match status" value="1"/>
</dbReference>
<keyword evidence="3" id="KW-0547">Nucleotide-binding</keyword>
<dbReference type="PROSITE" id="PS50893">
    <property type="entry name" value="ABC_TRANSPORTER_2"/>
    <property type="match status" value="1"/>
</dbReference>
<evidence type="ECO:0000313" key="7">
    <source>
        <dbReference type="EMBL" id="MBD8021369.1"/>
    </source>
</evidence>
<keyword evidence="4 7" id="KW-0067">ATP-binding</keyword>
<dbReference type="InterPro" id="IPR003439">
    <property type="entry name" value="ABC_transporter-like_ATP-bd"/>
</dbReference>
<dbReference type="InterPro" id="IPR017871">
    <property type="entry name" value="ABC_transporter-like_CS"/>
</dbReference>
<dbReference type="Proteomes" id="UP000651517">
    <property type="component" value="Unassembled WGS sequence"/>
</dbReference>
<dbReference type="PANTHER" id="PTHR42711:SF17">
    <property type="entry name" value="ABC TRANSPORTER ATP-BINDING PROTEIN"/>
    <property type="match status" value="1"/>
</dbReference>
<comment type="caution">
    <text evidence="7">The sequence shown here is derived from an EMBL/GenBank/DDBJ whole genome shotgun (WGS) entry which is preliminary data.</text>
</comment>
<evidence type="ECO:0000256" key="5">
    <source>
        <dbReference type="ARBA" id="ARBA00023251"/>
    </source>
</evidence>
<dbReference type="SMART" id="SM00382">
    <property type="entry name" value="AAA"/>
    <property type="match status" value="1"/>
</dbReference>
<dbReference type="Pfam" id="PF00005">
    <property type="entry name" value="ABC_tran"/>
    <property type="match status" value="1"/>
</dbReference>
<dbReference type="InterPro" id="IPR027417">
    <property type="entry name" value="P-loop_NTPase"/>
</dbReference>
<name>A0ABR8WWJ1_9MICO</name>
<dbReference type="CDD" id="cd03230">
    <property type="entry name" value="ABC_DR_subfamily_A"/>
    <property type="match status" value="1"/>
</dbReference>
<comment type="subcellular location">
    <subcellularLocation>
        <location evidence="1">Cell membrane</location>
        <topology evidence="1">Peripheral membrane protein</topology>
    </subcellularLocation>
</comment>
<keyword evidence="8" id="KW-1185">Reference proteome</keyword>
<evidence type="ECO:0000313" key="8">
    <source>
        <dbReference type="Proteomes" id="UP000651517"/>
    </source>
</evidence>
<proteinExistence type="predicted"/>
<dbReference type="PROSITE" id="PS00211">
    <property type="entry name" value="ABC_TRANSPORTER_1"/>
    <property type="match status" value="1"/>
</dbReference>